<reference evidence="5 6" key="1">
    <citation type="journal article" date="2019" name="Nat. Ecol. Evol.">
        <title>Megaphylogeny resolves global patterns of mushroom evolution.</title>
        <authorList>
            <person name="Varga T."/>
            <person name="Krizsan K."/>
            <person name="Foldi C."/>
            <person name="Dima B."/>
            <person name="Sanchez-Garcia M."/>
            <person name="Sanchez-Ramirez S."/>
            <person name="Szollosi G.J."/>
            <person name="Szarkandi J.G."/>
            <person name="Papp V."/>
            <person name="Albert L."/>
            <person name="Andreopoulos W."/>
            <person name="Angelini C."/>
            <person name="Antonin V."/>
            <person name="Barry K.W."/>
            <person name="Bougher N.L."/>
            <person name="Buchanan P."/>
            <person name="Buyck B."/>
            <person name="Bense V."/>
            <person name="Catcheside P."/>
            <person name="Chovatia M."/>
            <person name="Cooper J."/>
            <person name="Damon W."/>
            <person name="Desjardin D."/>
            <person name="Finy P."/>
            <person name="Geml J."/>
            <person name="Haridas S."/>
            <person name="Hughes K."/>
            <person name="Justo A."/>
            <person name="Karasinski D."/>
            <person name="Kautmanova I."/>
            <person name="Kiss B."/>
            <person name="Kocsube S."/>
            <person name="Kotiranta H."/>
            <person name="LaButti K.M."/>
            <person name="Lechner B.E."/>
            <person name="Liimatainen K."/>
            <person name="Lipzen A."/>
            <person name="Lukacs Z."/>
            <person name="Mihaltcheva S."/>
            <person name="Morgado L.N."/>
            <person name="Niskanen T."/>
            <person name="Noordeloos M.E."/>
            <person name="Ohm R.A."/>
            <person name="Ortiz-Santana B."/>
            <person name="Ovrebo C."/>
            <person name="Racz N."/>
            <person name="Riley R."/>
            <person name="Savchenko A."/>
            <person name="Shiryaev A."/>
            <person name="Soop K."/>
            <person name="Spirin V."/>
            <person name="Szebenyi C."/>
            <person name="Tomsovsky M."/>
            <person name="Tulloss R.E."/>
            <person name="Uehling J."/>
            <person name="Grigoriev I.V."/>
            <person name="Vagvolgyi C."/>
            <person name="Papp T."/>
            <person name="Martin F.M."/>
            <person name="Miettinen O."/>
            <person name="Hibbett D.S."/>
            <person name="Nagy L.G."/>
        </authorList>
    </citation>
    <scope>NUCLEOTIDE SEQUENCE [LARGE SCALE GENOMIC DNA]</scope>
    <source>
        <strain evidence="5 6">HHB13444</strain>
    </source>
</reference>
<dbReference type="PROSITE" id="PS50082">
    <property type="entry name" value="WD_REPEATS_2"/>
    <property type="match status" value="8"/>
</dbReference>
<feature type="repeat" description="WD" evidence="3">
    <location>
        <begin position="641"/>
        <end position="682"/>
    </location>
</feature>
<feature type="repeat" description="WD" evidence="3">
    <location>
        <begin position="725"/>
        <end position="766"/>
    </location>
</feature>
<dbReference type="CDD" id="cd00200">
    <property type="entry name" value="WD40"/>
    <property type="match status" value="1"/>
</dbReference>
<feature type="region of interest" description="Disordered" evidence="4">
    <location>
        <begin position="405"/>
        <end position="471"/>
    </location>
</feature>
<dbReference type="InterPro" id="IPR036322">
    <property type="entry name" value="WD40_repeat_dom_sf"/>
</dbReference>
<dbReference type="PROSITE" id="PS50294">
    <property type="entry name" value="WD_REPEATS_REGION"/>
    <property type="match status" value="8"/>
</dbReference>
<dbReference type="InterPro" id="IPR001680">
    <property type="entry name" value="WD40_rpt"/>
</dbReference>
<dbReference type="PROSITE" id="PS00678">
    <property type="entry name" value="WD_REPEATS_1"/>
    <property type="match status" value="4"/>
</dbReference>
<evidence type="ECO:0000256" key="1">
    <source>
        <dbReference type="ARBA" id="ARBA00022574"/>
    </source>
</evidence>
<dbReference type="SMART" id="SM00320">
    <property type="entry name" value="WD40"/>
    <property type="match status" value="8"/>
</dbReference>
<keyword evidence="6" id="KW-1185">Reference proteome</keyword>
<gene>
    <name evidence="5" type="ORF">K466DRAFT_498668</name>
</gene>
<feature type="repeat" description="WD" evidence="3">
    <location>
        <begin position="683"/>
        <end position="724"/>
    </location>
</feature>
<feature type="repeat" description="WD" evidence="3">
    <location>
        <begin position="557"/>
        <end position="598"/>
    </location>
</feature>
<accession>A0A5C3PBV6</accession>
<protein>
    <submittedName>
        <fullName evidence="5">WD40 repeat-like protein</fullName>
    </submittedName>
</protein>
<feature type="repeat" description="WD" evidence="3">
    <location>
        <begin position="599"/>
        <end position="640"/>
    </location>
</feature>
<dbReference type="InterPro" id="IPR015943">
    <property type="entry name" value="WD40/YVTN_repeat-like_dom_sf"/>
</dbReference>
<dbReference type="Gene3D" id="2.130.10.10">
    <property type="entry name" value="YVTN repeat-like/Quinoprotein amine dehydrogenase"/>
    <property type="match status" value="3"/>
</dbReference>
<feature type="region of interest" description="Disordered" evidence="4">
    <location>
        <begin position="242"/>
        <end position="266"/>
    </location>
</feature>
<dbReference type="Pfam" id="PF00400">
    <property type="entry name" value="WD40"/>
    <property type="match status" value="8"/>
</dbReference>
<keyword evidence="1 3" id="KW-0853">WD repeat</keyword>
<dbReference type="PANTHER" id="PTHR19848:SF8">
    <property type="entry name" value="F-BOX AND WD REPEAT DOMAIN CONTAINING 7"/>
    <property type="match status" value="1"/>
</dbReference>
<dbReference type="InterPro" id="IPR019775">
    <property type="entry name" value="WD40_repeat_CS"/>
</dbReference>
<keyword evidence="2" id="KW-0677">Repeat</keyword>
<evidence type="ECO:0000313" key="5">
    <source>
        <dbReference type="EMBL" id="TFK83323.1"/>
    </source>
</evidence>
<dbReference type="EMBL" id="ML211402">
    <property type="protein sequence ID" value="TFK83323.1"/>
    <property type="molecule type" value="Genomic_DNA"/>
</dbReference>
<dbReference type="PANTHER" id="PTHR19848">
    <property type="entry name" value="WD40 REPEAT PROTEIN"/>
    <property type="match status" value="1"/>
</dbReference>
<sequence length="807" mass="88317">MAAAPPASEVYTKQLFGRRCGYPLWHPEPNDGHEIDIGDVGYLYQGGFWRIFNTTLPKEHESHKQYGVPDHYEPFKISPVLIHSQRAVIGSSLLSRGVKSFEFSAEATTSVAPVGAGMKLKCEQDEGAFLIVDRPADRSQMHPSKSFRAYMKTNIEEWGILLGRHDIDIPKEALIFISGTVKTNDWGLGAFVSQGQACEVYFKAGIDFASAELKFERRMASGGIGEVRRRPPDDDEGLVQALPALESGPSSASGRPSLDSTRSARQKKDQTVLFHYYKIKKRWWGNKAVRAAAGPHELGHESSDESGDASAMSESSNDSDVVYEPHISRTYDPVDFLLDYILNYPVEDGSEVQMAIASDTHLYALFDGDVPLDIPAALEKMKPPILFLDEERELAALAVAEWSEDFDEEDEGLDTQTIRDTGKHKDDFPTVDDEDWQKREGELDPSRSEQDKDTESRLAPAPAAAQAGQPIILQDHTGGVTCLAFSPDGRYLASGSEDTIIILRDATNGRVIHKLTEHGEAIWTLAFSPDSKRLASGASDGHALVWDLEQSAVVAVLDGHSGVVQTIAYSPDGSKLVTSSVDFTVRLWDAMTGALLHTMEDHRAVVMTAIFSPDGRWVASCGADYKAKIWDADTGALHRTLAEHTGVVWSVAFSPDSRKVVTGSDDTTSRVWNAETGEELIILREHSGPVWSVAFSPDGKYVMSASNDATIKVCNALTGERVHDFERHDTLVNAAVFSPDGKYVASSAGDNAVKVWNVENGNSFSPMEGHLDKVTGLQFSPEGDRIASCSDDGTVRIWTLPEVEQAA</sequence>
<dbReference type="Proteomes" id="UP000308197">
    <property type="component" value="Unassembled WGS sequence"/>
</dbReference>
<feature type="compositionally biased region" description="Low complexity" evidence="4">
    <location>
        <begin position="459"/>
        <end position="470"/>
    </location>
</feature>
<feature type="repeat" description="WD" evidence="3">
    <location>
        <begin position="767"/>
        <end position="807"/>
    </location>
</feature>
<dbReference type="STRING" id="1314778.A0A5C3PBV6"/>
<feature type="compositionally biased region" description="Basic and acidic residues" evidence="4">
    <location>
        <begin position="436"/>
        <end position="456"/>
    </location>
</feature>
<dbReference type="InterPro" id="IPR020472">
    <property type="entry name" value="WD40_PAC1"/>
</dbReference>
<evidence type="ECO:0000256" key="3">
    <source>
        <dbReference type="PROSITE-ProRule" id="PRU00221"/>
    </source>
</evidence>
<evidence type="ECO:0000256" key="4">
    <source>
        <dbReference type="SAM" id="MobiDB-lite"/>
    </source>
</evidence>
<feature type="repeat" description="WD" evidence="3">
    <location>
        <begin position="473"/>
        <end position="514"/>
    </location>
</feature>
<feature type="repeat" description="WD" evidence="3">
    <location>
        <begin position="515"/>
        <end position="556"/>
    </location>
</feature>
<dbReference type="AlphaFoldDB" id="A0A5C3PBV6"/>
<organism evidence="5 6">
    <name type="scientific">Polyporus arcularius HHB13444</name>
    <dbReference type="NCBI Taxonomy" id="1314778"/>
    <lineage>
        <taxon>Eukaryota</taxon>
        <taxon>Fungi</taxon>
        <taxon>Dikarya</taxon>
        <taxon>Basidiomycota</taxon>
        <taxon>Agaricomycotina</taxon>
        <taxon>Agaricomycetes</taxon>
        <taxon>Polyporales</taxon>
        <taxon>Polyporaceae</taxon>
        <taxon>Polyporus</taxon>
    </lineage>
</organism>
<name>A0A5C3PBV6_9APHY</name>
<feature type="region of interest" description="Disordered" evidence="4">
    <location>
        <begin position="295"/>
        <end position="321"/>
    </location>
</feature>
<proteinExistence type="predicted"/>
<dbReference type="PRINTS" id="PR00320">
    <property type="entry name" value="GPROTEINBRPT"/>
</dbReference>
<evidence type="ECO:0000256" key="2">
    <source>
        <dbReference type="ARBA" id="ARBA00022737"/>
    </source>
</evidence>
<dbReference type="SUPFAM" id="SSF50978">
    <property type="entry name" value="WD40 repeat-like"/>
    <property type="match status" value="1"/>
</dbReference>
<feature type="compositionally biased region" description="Polar residues" evidence="4">
    <location>
        <begin position="248"/>
        <end position="263"/>
    </location>
</feature>
<evidence type="ECO:0000313" key="6">
    <source>
        <dbReference type="Proteomes" id="UP000308197"/>
    </source>
</evidence>
<dbReference type="InParanoid" id="A0A5C3PBV6"/>